<dbReference type="GO" id="GO:0051539">
    <property type="term" value="F:4 iron, 4 sulfur cluster binding"/>
    <property type="evidence" value="ECO:0007669"/>
    <property type="project" value="UniProtKB-KW"/>
</dbReference>
<sequence length="487" mass="53516">MERRIYMRTSLALLAALPLVVALAWVPITAHAGKPIPAHVQVVVVGGSPAGIAAAVAAARAGMTTLLVEPREEIGGDITLSWLNMLDLNHGPTGQQLTRGIFGRVYRELGQTFDVDHARAVFENLVRAQPTLTVITRTRVKSPIMRGRALTGVVLITGRWRQRTVMADEIIDATDDASLASAAHVPFTVGREESGLDHRMQAATLVLRMAGVDYNGVRHYVRKVKHPDRIGGIWNRYAWGYGEIIKDFRPQNPRVAAYDLNLGWQSDDTVLVNSVHVFDVDGTNLESVREARAQTVAELPRYMQFLRAHAPGFANAYLVGAAPYLYVRETRHLACLYKMEAEDILEGHDFWDRVAIASYPIDLHPYVPGQMNPFRVSRRVYAIPFRILVPRGVDRLMVVGKPVGATYIAAGSLRVIPTGMAMGEAAGEAAAIAVRAGTTPMRMAQNTALIARLQRRLVSMGAYLPSPEHFSAPWLHPHTTTASRPAP</sequence>
<reference evidence="6 7" key="1">
    <citation type="journal article" date="2019" name="Nat. Microbiol.">
        <title>Mediterranean grassland soil C-N compound turnover is dependent on rainfall and depth, and is mediated by genomically divergent microorganisms.</title>
        <authorList>
            <person name="Diamond S."/>
            <person name="Andeer P.F."/>
            <person name="Li Z."/>
            <person name="Crits-Christoph A."/>
            <person name="Burstein D."/>
            <person name="Anantharaman K."/>
            <person name="Lane K.R."/>
            <person name="Thomas B.C."/>
            <person name="Pan C."/>
            <person name="Northen T.R."/>
            <person name="Banfield J.F."/>
        </authorList>
    </citation>
    <scope>NUCLEOTIDE SEQUENCE [LARGE SCALE GENOMIC DNA]</scope>
    <source>
        <strain evidence="6">NP_4</strain>
    </source>
</reference>
<dbReference type="GO" id="GO:0016491">
    <property type="term" value="F:oxidoreductase activity"/>
    <property type="evidence" value="ECO:0007669"/>
    <property type="project" value="UniProtKB-KW"/>
</dbReference>
<dbReference type="Proteomes" id="UP000319353">
    <property type="component" value="Unassembled WGS sequence"/>
</dbReference>
<dbReference type="PRINTS" id="PR00469">
    <property type="entry name" value="PNDRDTASEII"/>
</dbReference>
<dbReference type="InterPro" id="IPR039650">
    <property type="entry name" value="HdrA-like"/>
</dbReference>
<keyword evidence="5" id="KW-0411">Iron-sulfur</keyword>
<keyword evidence="2" id="KW-0479">Metal-binding</keyword>
<dbReference type="AlphaFoldDB" id="A0A537KUS7"/>
<evidence type="ECO:0000256" key="2">
    <source>
        <dbReference type="ARBA" id="ARBA00022723"/>
    </source>
</evidence>
<dbReference type="SUPFAM" id="SSF51905">
    <property type="entry name" value="FAD/NAD(P)-binding domain"/>
    <property type="match status" value="1"/>
</dbReference>
<dbReference type="Pfam" id="PF12831">
    <property type="entry name" value="FAD_oxidored"/>
    <property type="match status" value="1"/>
</dbReference>
<name>A0A537KUS7_9BACT</name>
<dbReference type="PANTHER" id="PTHR43498:SF1">
    <property type="entry name" value="COB--COM HETERODISULFIDE REDUCTASE IRON-SULFUR SUBUNIT A"/>
    <property type="match status" value="1"/>
</dbReference>
<evidence type="ECO:0000256" key="5">
    <source>
        <dbReference type="ARBA" id="ARBA00023014"/>
    </source>
</evidence>
<evidence type="ECO:0000256" key="1">
    <source>
        <dbReference type="ARBA" id="ARBA00022485"/>
    </source>
</evidence>
<evidence type="ECO:0000313" key="6">
    <source>
        <dbReference type="EMBL" id="TMI99493.1"/>
    </source>
</evidence>
<comment type="caution">
    <text evidence="6">The sequence shown here is derived from an EMBL/GenBank/DDBJ whole genome shotgun (WGS) entry which is preliminary data.</text>
</comment>
<dbReference type="Gene3D" id="3.50.50.60">
    <property type="entry name" value="FAD/NAD(P)-binding domain"/>
    <property type="match status" value="1"/>
</dbReference>
<keyword evidence="3" id="KW-0560">Oxidoreductase</keyword>
<organism evidence="6 7">
    <name type="scientific">Candidatus Segetimicrobium genomatis</name>
    <dbReference type="NCBI Taxonomy" id="2569760"/>
    <lineage>
        <taxon>Bacteria</taxon>
        <taxon>Bacillati</taxon>
        <taxon>Candidatus Sysuimicrobiota</taxon>
        <taxon>Candidatus Sysuimicrobiia</taxon>
        <taxon>Candidatus Sysuimicrobiales</taxon>
        <taxon>Candidatus Segetimicrobiaceae</taxon>
        <taxon>Candidatus Segetimicrobium</taxon>
    </lineage>
</organism>
<dbReference type="EMBL" id="VBAL01000133">
    <property type="protein sequence ID" value="TMI99493.1"/>
    <property type="molecule type" value="Genomic_DNA"/>
</dbReference>
<dbReference type="GO" id="GO:0046872">
    <property type="term" value="F:metal ion binding"/>
    <property type="evidence" value="ECO:0007669"/>
    <property type="project" value="UniProtKB-KW"/>
</dbReference>
<dbReference type="PANTHER" id="PTHR43498">
    <property type="entry name" value="FERREDOXIN:COB-COM HETERODISULFIDE REDUCTASE SUBUNIT A"/>
    <property type="match status" value="1"/>
</dbReference>
<protein>
    <submittedName>
        <fullName evidence="6">FAD-dependent oxidoreductase</fullName>
    </submittedName>
</protein>
<keyword evidence="4" id="KW-0408">Iron</keyword>
<keyword evidence="1" id="KW-0004">4Fe-4S</keyword>
<dbReference type="InterPro" id="IPR036188">
    <property type="entry name" value="FAD/NAD-bd_sf"/>
</dbReference>
<evidence type="ECO:0000313" key="7">
    <source>
        <dbReference type="Proteomes" id="UP000319353"/>
    </source>
</evidence>
<proteinExistence type="predicted"/>
<evidence type="ECO:0000256" key="4">
    <source>
        <dbReference type="ARBA" id="ARBA00023004"/>
    </source>
</evidence>
<evidence type="ECO:0000256" key="3">
    <source>
        <dbReference type="ARBA" id="ARBA00023002"/>
    </source>
</evidence>
<accession>A0A537KUS7</accession>
<gene>
    <name evidence="6" type="ORF">E6H01_10865</name>
</gene>